<dbReference type="Gene3D" id="3.60.10.10">
    <property type="entry name" value="Endonuclease/exonuclease/phosphatase"/>
    <property type="match status" value="1"/>
</dbReference>
<dbReference type="PANTHER" id="PTHR33395">
    <property type="entry name" value="TRANSCRIPTASE, PUTATIVE-RELATED-RELATED"/>
    <property type="match status" value="1"/>
</dbReference>
<sequence>MRNSSIPPKTKTMKQGKLRHPVIIFPPDNSQKSTNRLRVFYQNTRGLNSKTLEFYLNVLSEDYDVIALVETWLTSGVNTGELFDSRYQVFRQDRDPYSTEKSKGGGLIIAIRNNIKALPLTSLNQCERHLESLWVKCNIHGQDIILSLCYFPPPVKCETMETFAEAICQKEELLGNKMICLGDYNIPNFHPPGIDPNIFNPPSSDIHISGDPVINPTAGIDTSGDPDINSSDINPTYGINTSGEPDINPLNSSIDNISFFNPDIDPSISDVVAAGDLGNSPATPDDDGTVDPNNINPDIEARGALMHLHKVINFYDLDSLNTVRNHKGRTLDLCLTNFNSNKITRKKFTNCYIKEADGLVKIDSHHPPLILYIETNKSKDLSSYTRTSPSHSDMPFNFNKTNFETLNEKLSSNNWYAVYNAPSPNDKMKMFYDELNKAFLLSTPLLNNNPNKDKLSTLSKEKNVFGKYTEKQQHKNQNTPNYVNCVRLKLKRIMKIILIK</sequence>
<dbReference type="InterPro" id="IPR036691">
    <property type="entry name" value="Endo/exonu/phosph_ase_sf"/>
</dbReference>
<dbReference type="AlphaFoldDB" id="A0A8D8Z4E7"/>
<evidence type="ECO:0008006" key="2">
    <source>
        <dbReference type="Google" id="ProtNLM"/>
    </source>
</evidence>
<dbReference type="GO" id="GO:0061343">
    <property type="term" value="P:cell adhesion involved in heart morphogenesis"/>
    <property type="evidence" value="ECO:0007669"/>
    <property type="project" value="TreeGrafter"/>
</dbReference>
<protein>
    <recommendedName>
        <fullName evidence="2">Endonuclease/exonuclease/phosphatase domain-containing protein</fullName>
    </recommendedName>
</protein>
<reference evidence="1" key="1">
    <citation type="submission" date="2021-05" db="EMBL/GenBank/DDBJ databases">
        <authorList>
            <person name="Alioto T."/>
            <person name="Alioto T."/>
            <person name="Gomez Garrido J."/>
        </authorList>
    </citation>
    <scope>NUCLEOTIDE SEQUENCE</scope>
</reference>
<dbReference type="GO" id="GO:0007508">
    <property type="term" value="P:larval heart development"/>
    <property type="evidence" value="ECO:0007669"/>
    <property type="project" value="TreeGrafter"/>
</dbReference>
<name>A0A8D8Z4E7_9HEMI</name>
<organism evidence="1">
    <name type="scientific">Cacopsylla melanoneura</name>
    <dbReference type="NCBI Taxonomy" id="428564"/>
    <lineage>
        <taxon>Eukaryota</taxon>
        <taxon>Metazoa</taxon>
        <taxon>Ecdysozoa</taxon>
        <taxon>Arthropoda</taxon>
        <taxon>Hexapoda</taxon>
        <taxon>Insecta</taxon>
        <taxon>Pterygota</taxon>
        <taxon>Neoptera</taxon>
        <taxon>Paraneoptera</taxon>
        <taxon>Hemiptera</taxon>
        <taxon>Sternorrhyncha</taxon>
        <taxon>Psylloidea</taxon>
        <taxon>Psyllidae</taxon>
        <taxon>Psyllinae</taxon>
        <taxon>Cacopsylla</taxon>
    </lineage>
</organism>
<dbReference type="PANTHER" id="PTHR33395:SF22">
    <property type="entry name" value="REVERSE TRANSCRIPTASE DOMAIN-CONTAINING PROTEIN"/>
    <property type="match status" value="1"/>
</dbReference>
<accession>A0A8D8Z4E7</accession>
<dbReference type="SUPFAM" id="SSF56219">
    <property type="entry name" value="DNase I-like"/>
    <property type="match status" value="1"/>
</dbReference>
<proteinExistence type="predicted"/>
<dbReference type="EMBL" id="HBUF01420468">
    <property type="protein sequence ID" value="CAG6740708.1"/>
    <property type="molecule type" value="Transcribed_RNA"/>
</dbReference>
<dbReference type="GO" id="GO:0031012">
    <property type="term" value="C:extracellular matrix"/>
    <property type="evidence" value="ECO:0007669"/>
    <property type="project" value="TreeGrafter"/>
</dbReference>
<evidence type="ECO:0000313" key="1">
    <source>
        <dbReference type="EMBL" id="CAG6740708.1"/>
    </source>
</evidence>